<gene>
    <name evidence="6" type="ORF">KI387_020343</name>
</gene>
<dbReference type="InterPro" id="IPR029061">
    <property type="entry name" value="THDP-binding"/>
</dbReference>
<name>A0AA38LAZ1_TAXCH</name>
<dbReference type="Pfam" id="PF00676">
    <property type="entry name" value="E1_dh"/>
    <property type="match status" value="2"/>
</dbReference>
<dbReference type="GO" id="GO:0006086">
    <property type="term" value="P:pyruvate decarboxylation to acetyl-CoA"/>
    <property type="evidence" value="ECO:0007669"/>
    <property type="project" value="TreeGrafter"/>
</dbReference>
<sequence length="353" mass="39156">MAANSSKLMRTAVSAKPQFRWLSARPFSSTDNTTPIEVETNLPFTSHQIDPPSRIVSTTAAELLKFYRDMFLMRRMEIAADSLYKSKLIRGFCHLYDGQEAVCAGMEAAITKTDCIITGYRDHCLFLGRGGSLVEVFSELMGRKDGCSKGKGRSMHFYKKENGFYGGHGIVGAQVPLGCGLAFAQKYDKVGAVTFTMYGDGAANQGQLFEALNIAALWNLPAVLVCENNHYGMGTAEWRAAKSPAYYKRGDYAPGLKILEMDTYRYHGHSMSDPGSTYRTRDEISGVRQERDPIERVRKLVVSHDIATAVELKEFEKEAKKEVDDAIAIAKESAMPDPSELFSHVYVKGFGTE</sequence>
<keyword evidence="3" id="KW-0786">Thiamine pyrophosphate</keyword>
<evidence type="ECO:0000259" key="5">
    <source>
        <dbReference type="Pfam" id="PF00676"/>
    </source>
</evidence>
<feature type="domain" description="Dehydrogenase E1 component" evidence="5">
    <location>
        <begin position="69"/>
        <end position="257"/>
    </location>
</feature>
<reference evidence="6 7" key="1">
    <citation type="journal article" date="2021" name="Nat. Plants">
        <title>The Taxus genome provides insights into paclitaxel biosynthesis.</title>
        <authorList>
            <person name="Xiong X."/>
            <person name="Gou J."/>
            <person name="Liao Q."/>
            <person name="Li Y."/>
            <person name="Zhou Q."/>
            <person name="Bi G."/>
            <person name="Li C."/>
            <person name="Du R."/>
            <person name="Wang X."/>
            <person name="Sun T."/>
            <person name="Guo L."/>
            <person name="Liang H."/>
            <person name="Lu P."/>
            <person name="Wu Y."/>
            <person name="Zhang Z."/>
            <person name="Ro D.K."/>
            <person name="Shang Y."/>
            <person name="Huang S."/>
            <person name="Yan J."/>
        </authorList>
    </citation>
    <scope>NUCLEOTIDE SEQUENCE [LARGE SCALE GENOMIC DNA]</scope>
    <source>
        <strain evidence="6">Ta-2019</strain>
    </source>
</reference>
<dbReference type="EMBL" id="JAHRHJ020000004">
    <property type="protein sequence ID" value="KAH9318574.1"/>
    <property type="molecule type" value="Genomic_DNA"/>
</dbReference>
<keyword evidence="2" id="KW-0560">Oxidoreductase</keyword>
<dbReference type="SUPFAM" id="SSF52518">
    <property type="entry name" value="Thiamin diphosphate-binding fold (THDP-binding)"/>
    <property type="match status" value="1"/>
</dbReference>
<evidence type="ECO:0000313" key="7">
    <source>
        <dbReference type="Proteomes" id="UP000824469"/>
    </source>
</evidence>
<evidence type="ECO:0000313" key="6">
    <source>
        <dbReference type="EMBL" id="KAH9318574.1"/>
    </source>
</evidence>
<dbReference type="Gene3D" id="3.40.50.970">
    <property type="match status" value="2"/>
</dbReference>
<dbReference type="GO" id="GO:0004739">
    <property type="term" value="F:pyruvate dehydrogenase (acetyl-transferring) activity"/>
    <property type="evidence" value="ECO:0007669"/>
    <property type="project" value="TreeGrafter"/>
</dbReference>
<dbReference type="AlphaFoldDB" id="A0AA38LAZ1"/>
<evidence type="ECO:0000256" key="2">
    <source>
        <dbReference type="ARBA" id="ARBA00023002"/>
    </source>
</evidence>
<dbReference type="CDD" id="cd02000">
    <property type="entry name" value="TPP_E1_PDC_ADC_BCADC"/>
    <property type="match status" value="1"/>
</dbReference>
<dbReference type="InterPro" id="IPR050642">
    <property type="entry name" value="PDH_E1_Alpha_Subunit"/>
</dbReference>
<protein>
    <recommendedName>
        <fullName evidence="5">Dehydrogenase E1 component domain-containing protein</fullName>
    </recommendedName>
</protein>
<evidence type="ECO:0000256" key="1">
    <source>
        <dbReference type="ARBA" id="ARBA00001964"/>
    </source>
</evidence>
<dbReference type="PANTHER" id="PTHR11516:SF60">
    <property type="entry name" value="PYRUVATE DEHYDROGENASE E1 COMPONENT SUBUNIT ALPHA"/>
    <property type="match status" value="1"/>
</dbReference>
<dbReference type="OMA" id="LGYEMPC"/>
<dbReference type="Proteomes" id="UP000824469">
    <property type="component" value="Unassembled WGS sequence"/>
</dbReference>
<evidence type="ECO:0000256" key="4">
    <source>
        <dbReference type="SAM" id="MobiDB-lite"/>
    </source>
</evidence>
<feature type="non-terminal residue" evidence="6">
    <location>
        <position position="1"/>
    </location>
</feature>
<evidence type="ECO:0000256" key="3">
    <source>
        <dbReference type="ARBA" id="ARBA00023052"/>
    </source>
</evidence>
<keyword evidence="7" id="KW-1185">Reference proteome</keyword>
<dbReference type="PANTHER" id="PTHR11516">
    <property type="entry name" value="PYRUVATE DEHYDROGENASE E1 COMPONENT, ALPHA SUBUNIT BACTERIAL AND ORGANELLAR"/>
    <property type="match status" value="1"/>
</dbReference>
<feature type="region of interest" description="Disordered" evidence="4">
    <location>
        <begin position="270"/>
        <end position="289"/>
    </location>
</feature>
<feature type="domain" description="Dehydrogenase E1 component" evidence="5">
    <location>
        <begin position="258"/>
        <end position="338"/>
    </location>
</feature>
<feature type="compositionally biased region" description="Basic and acidic residues" evidence="4">
    <location>
        <begin position="279"/>
        <end position="289"/>
    </location>
</feature>
<comment type="caution">
    <text evidence="6">The sequence shown here is derived from an EMBL/GenBank/DDBJ whole genome shotgun (WGS) entry which is preliminary data.</text>
</comment>
<organism evidence="6 7">
    <name type="scientific">Taxus chinensis</name>
    <name type="common">Chinese yew</name>
    <name type="synonym">Taxus wallichiana var. chinensis</name>
    <dbReference type="NCBI Taxonomy" id="29808"/>
    <lineage>
        <taxon>Eukaryota</taxon>
        <taxon>Viridiplantae</taxon>
        <taxon>Streptophyta</taxon>
        <taxon>Embryophyta</taxon>
        <taxon>Tracheophyta</taxon>
        <taxon>Spermatophyta</taxon>
        <taxon>Pinopsida</taxon>
        <taxon>Pinidae</taxon>
        <taxon>Conifers II</taxon>
        <taxon>Cupressales</taxon>
        <taxon>Taxaceae</taxon>
        <taxon>Taxus</taxon>
    </lineage>
</organism>
<proteinExistence type="predicted"/>
<comment type="cofactor">
    <cofactor evidence="1">
        <name>thiamine diphosphate</name>
        <dbReference type="ChEBI" id="CHEBI:58937"/>
    </cofactor>
</comment>
<dbReference type="InterPro" id="IPR001017">
    <property type="entry name" value="DH_E1"/>
</dbReference>
<accession>A0AA38LAZ1</accession>